<feature type="domain" description="Peptidase M1 membrane alanine aminopeptidase" evidence="25">
    <location>
        <begin position="323"/>
        <end position="548"/>
    </location>
</feature>
<organism evidence="28">
    <name type="scientific">Cacopsylla melanoneura</name>
    <dbReference type="NCBI Taxonomy" id="428564"/>
    <lineage>
        <taxon>Eukaryota</taxon>
        <taxon>Metazoa</taxon>
        <taxon>Ecdysozoa</taxon>
        <taxon>Arthropoda</taxon>
        <taxon>Hexapoda</taxon>
        <taxon>Insecta</taxon>
        <taxon>Pterygota</taxon>
        <taxon>Neoptera</taxon>
        <taxon>Paraneoptera</taxon>
        <taxon>Hemiptera</taxon>
        <taxon>Sternorrhyncha</taxon>
        <taxon>Psylloidea</taxon>
        <taxon>Psyllidae</taxon>
        <taxon>Psyllinae</taxon>
        <taxon>Cacopsylla</taxon>
    </lineage>
</organism>
<dbReference type="InterPro" id="IPR050344">
    <property type="entry name" value="Peptidase_M1_aminopeptidases"/>
</dbReference>
<evidence type="ECO:0000256" key="7">
    <source>
        <dbReference type="ARBA" id="ARBA00022622"/>
    </source>
</evidence>
<evidence type="ECO:0000259" key="27">
    <source>
        <dbReference type="Pfam" id="PF17900"/>
    </source>
</evidence>
<evidence type="ECO:0000256" key="14">
    <source>
        <dbReference type="ARBA" id="ARBA00022968"/>
    </source>
</evidence>
<evidence type="ECO:0000256" key="24">
    <source>
        <dbReference type="RuleBase" id="RU364040"/>
    </source>
</evidence>
<dbReference type="Gene3D" id="2.60.40.1910">
    <property type="match status" value="1"/>
</dbReference>
<dbReference type="InterPro" id="IPR034016">
    <property type="entry name" value="M1_APN-typ"/>
</dbReference>
<dbReference type="GO" id="GO:0098552">
    <property type="term" value="C:side of membrane"/>
    <property type="evidence" value="ECO:0007669"/>
    <property type="project" value="UniProtKB-KW"/>
</dbReference>
<evidence type="ECO:0000259" key="25">
    <source>
        <dbReference type="Pfam" id="PF01433"/>
    </source>
</evidence>
<dbReference type="EMBL" id="HBUF01136850">
    <property type="protein sequence ID" value="CAG6645419.1"/>
    <property type="molecule type" value="Transcribed_RNA"/>
</dbReference>
<keyword evidence="10 22" id="KW-0479">Metal-binding</keyword>
<dbReference type="EC" id="3.4.11.-" evidence="24"/>
<dbReference type="InterPro" id="IPR001930">
    <property type="entry name" value="Peptidase_M1"/>
</dbReference>
<evidence type="ECO:0000256" key="1">
    <source>
        <dbReference type="ARBA" id="ARBA00000098"/>
    </source>
</evidence>
<proteinExistence type="inferred from homology"/>
<evidence type="ECO:0000256" key="17">
    <source>
        <dbReference type="ARBA" id="ARBA00023136"/>
    </source>
</evidence>
<keyword evidence="15 24" id="KW-1133">Transmembrane helix</keyword>
<dbReference type="PANTHER" id="PTHR11533:SF294">
    <property type="entry name" value="THYROTROPIN-RELEASING HORMONE-DEGRADING ECTOENZYME"/>
    <property type="match status" value="1"/>
</dbReference>
<dbReference type="Pfam" id="PF17900">
    <property type="entry name" value="Peptidase_M1_N"/>
    <property type="match status" value="1"/>
</dbReference>
<dbReference type="CDD" id="cd09601">
    <property type="entry name" value="M1_APN-Q_like"/>
    <property type="match status" value="1"/>
</dbReference>
<dbReference type="PRINTS" id="PR00756">
    <property type="entry name" value="ALADIPTASE"/>
</dbReference>
<keyword evidence="7" id="KW-0336">GPI-anchor</keyword>
<keyword evidence="5 24" id="KW-0031">Aminopeptidase</keyword>
<evidence type="ECO:0000256" key="21">
    <source>
        <dbReference type="PIRSR" id="PIRSR634016-1"/>
    </source>
</evidence>
<evidence type="ECO:0000256" key="12">
    <source>
        <dbReference type="ARBA" id="ARBA00022801"/>
    </source>
</evidence>
<feature type="binding site" evidence="22">
    <location>
        <position position="399"/>
    </location>
    <ligand>
        <name>Zn(2+)</name>
        <dbReference type="ChEBI" id="CHEBI:29105"/>
        <note>catalytic</note>
    </ligand>
</feature>
<dbReference type="Pfam" id="PF01433">
    <property type="entry name" value="Peptidase_M1"/>
    <property type="match status" value="1"/>
</dbReference>
<dbReference type="InterPro" id="IPR024571">
    <property type="entry name" value="ERAP1-like_C_dom"/>
</dbReference>
<protein>
    <recommendedName>
        <fullName evidence="24">Aminopeptidase</fullName>
        <ecNumber evidence="24">3.4.11.-</ecNumber>
    </recommendedName>
</protein>
<dbReference type="AlphaFoldDB" id="A0A8D8RAB4"/>
<evidence type="ECO:0000256" key="8">
    <source>
        <dbReference type="ARBA" id="ARBA00022670"/>
    </source>
</evidence>
<evidence type="ECO:0000256" key="6">
    <source>
        <dbReference type="ARBA" id="ARBA00022475"/>
    </source>
</evidence>
<evidence type="ECO:0000256" key="22">
    <source>
        <dbReference type="PIRSR" id="PIRSR634016-3"/>
    </source>
</evidence>
<evidence type="ECO:0000256" key="10">
    <source>
        <dbReference type="ARBA" id="ARBA00022723"/>
    </source>
</evidence>
<keyword evidence="8 24" id="KW-0645">Protease</keyword>
<comment type="catalytic activity">
    <reaction evidence="1">
        <text>Release of an N-terminal amino acid, Xaa-|-Yaa- from a peptide, amide or arylamide. Xaa is preferably Ala, but may be most amino acids including Pro (slow action). When a terminal hydrophobic residue is followed by a prolyl residue, the two may be released as an intact Xaa-Pro dipeptide.</text>
        <dbReference type="EC" id="3.4.11.2"/>
    </reaction>
</comment>
<keyword evidence="19" id="KW-0325">Glycoprotein</keyword>
<dbReference type="InterPro" id="IPR014782">
    <property type="entry name" value="Peptidase_M1_dom"/>
</dbReference>
<evidence type="ECO:0000256" key="13">
    <source>
        <dbReference type="ARBA" id="ARBA00022833"/>
    </source>
</evidence>
<evidence type="ECO:0000256" key="20">
    <source>
        <dbReference type="ARBA" id="ARBA00023288"/>
    </source>
</evidence>
<keyword evidence="18" id="KW-1015">Disulfide bond</keyword>
<dbReference type="FunFam" id="2.60.40.1730:FF:000012">
    <property type="entry name" value="Aminopeptidase N"/>
    <property type="match status" value="1"/>
</dbReference>
<evidence type="ECO:0000256" key="23">
    <source>
        <dbReference type="PIRSR" id="PIRSR634016-4"/>
    </source>
</evidence>
<evidence type="ECO:0000256" key="19">
    <source>
        <dbReference type="ARBA" id="ARBA00023180"/>
    </source>
</evidence>
<feature type="site" description="Transition state stabilizer" evidence="23">
    <location>
        <position position="481"/>
    </location>
</feature>
<keyword evidence="16 24" id="KW-0482">Metalloprotease</keyword>
<dbReference type="GO" id="GO:0005615">
    <property type="term" value="C:extracellular space"/>
    <property type="evidence" value="ECO:0007669"/>
    <property type="project" value="TreeGrafter"/>
</dbReference>
<dbReference type="GO" id="GO:0042277">
    <property type="term" value="F:peptide binding"/>
    <property type="evidence" value="ECO:0007669"/>
    <property type="project" value="TreeGrafter"/>
</dbReference>
<dbReference type="GO" id="GO:0006508">
    <property type="term" value="P:proteolysis"/>
    <property type="evidence" value="ECO:0007669"/>
    <property type="project" value="UniProtKB-KW"/>
</dbReference>
<evidence type="ECO:0000256" key="15">
    <source>
        <dbReference type="ARBA" id="ARBA00022989"/>
    </source>
</evidence>
<evidence type="ECO:0000256" key="9">
    <source>
        <dbReference type="ARBA" id="ARBA00022692"/>
    </source>
</evidence>
<reference evidence="28" key="1">
    <citation type="submission" date="2021-05" db="EMBL/GenBank/DDBJ databases">
        <authorList>
            <person name="Alioto T."/>
            <person name="Alioto T."/>
            <person name="Gomez Garrido J."/>
        </authorList>
    </citation>
    <scope>NUCLEOTIDE SEQUENCE</scope>
</reference>
<dbReference type="InterPro" id="IPR042097">
    <property type="entry name" value="Aminopeptidase_N-like_N_sf"/>
</dbReference>
<feature type="active site" description="Proton acceptor" evidence="21">
    <location>
        <position position="396"/>
    </location>
</feature>
<accession>A0A8D8RAB4</accession>
<keyword evidence="20" id="KW-0449">Lipoprotein</keyword>
<dbReference type="FunFam" id="1.10.390.10:FF:000001">
    <property type="entry name" value="Aminopeptidase"/>
    <property type="match status" value="1"/>
</dbReference>
<dbReference type="GO" id="GO:0008270">
    <property type="term" value="F:zinc ion binding"/>
    <property type="evidence" value="ECO:0007669"/>
    <property type="project" value="UniProtKB-UniRule"/>
</dbReference>
<dbReference type="Gene3D" id="2.60.40.1730">
    <property type="entry name" value="tricorn interacting facor f3 domain"/>
    <property type="match status" value="1"/>
</dbReference>
<keyword evidence="11" id="KW-0732">Signal</keyword>
<evidence type="ECO:0000313" key="28">
    <source>
        <dbReference type="EMBL" id="CAG6645419.1"/>
    </source>
</evidence>
<dbReference type="SUPFAM" id="SSF63737">
    <property type="entry name" value="Leukotriene A4 hydrolase N-terminal domain"/>
    <property type="match status" value="1"/>
</dbReference>
<dbReference type="Pfam" id="PF11838">
    <property type="entry name" value="ERAP1_C"/>
    <property type="match status" value="1"/>
</dbReference>
<evidence type="ECO:0000256" key="4">
    <source>
        <dbReference type="ARBA" id="ARBA00010136"/>
    </source>
</evidence>
<comment type="subcellular location">
    <subcellularLocation>
        <location evidence="3">Cell membrane</location>
        <topology evidence="3">Lipid-anchor</topology>
        <topology evidence="3">GPI-anchor</topology>
    </subcellularLocation>
    <subcellularLocation>
        <location evidence="2">Membrane</location>
        <topology evidence="2">Single-pass type II membrane protein</topology>
    </subcellularLocation>
</comment>
<dbReference type="GO" id="GO:0043171">
    <property type="term" value="P:peptide catabolic process"/>
    <property type="evidence" value="ECO:0007669"/>
    <property type="project" value="TreeGrafter"/>
</dbReference>
<dbReference type="PANTHER" id="PTHR11533">
    <property type="entry name" value="PROTEASE M1 ZINC METALLOPROTEASE"/>
    <property type="match status" value="1"/>
</dbReference>
<evidence type="ECO:0000256" key="3">
    <source>
        <dbReference type="ARBA" id="ARBA00004609"/>
    </source>
</evidence>
<keyword evidence="6" id="KW-1003">Cell membrane</keyword>
<feature type="domain" description="ERAP1-like C-terminal" evidence="26">
    <location>
        <begin position="633"/>
        <end position="959"/>
    </location>
</feature>
<keyword evidence="17 24" id="KW-0472">Membrane</keyword>
<feature type="domain" description="Aminopeptidase N-like N-terminal" evidence="27">
    <location>
        <begin position="102"/>
        <end position="293"/>
    </location>
</feature>
<comment type="similarity">
    <text evidence="4 24">Belongs to the peptidase M1 family.</text>
</comment>
<evidence type="ECO:0000259" key="26">
    <source>
        <dbReference type="Pfam" id="PF11838"/>
    </source>
</evidence>
<dbReference type="GO" id="GO:0005737">
    <property type="term" value="C:cytoplasm"/>
    <property type="evidence" value="ECO:0007669"/>
    <property type="project" value="TreeGrafter"/>
</dbReference>
<comment type="cofactor">
    <cofactor evidence="22 24">
        <name>Zn(2+)</name>
        <dbReference type="ChEBI" id="CHEBI:29105"/>
    </cofactor>
    <text evidence="22 24">Binds 1 zinc ion per subunit.</text>
</comment>
<feature type="binding site" evidence="22">
    <location>
        <position position="418"/>
    </location>
    <ligand>
        <name>Zn(2+)</name>
        <dbReference type="ChEBI" id="CHEBI:29105"/>
        <note>catalytic</note>
    </ligand>
</feature>
<keyword evidence="14" id="KW-0735">Signal-anchor</keyword>
<evidence type="ECO:0000256" key="2">
    <source>
        <dbReference type="ARBA" id="ARBA00004606"/>
    </source>
</evidence>
<keyword evidence="13 22" id="KW-0862">Zinc</keyword>
<keyword evidence="12 24" id="KW-0378">Hydrolase</keyword>
<dbReference type="FunFam" id="2.60.40.1910:FF:000008">
    <property type="entry name" value="Aminopeptidase"/>
    <property type="match status" value="1"/>
</dbReference>
<evidence type="ECO:0000256" key="5">
    <source>
        <dbReference type="ARBA" id="ARBA00022438"/>
    </source>
</evidence>
<dbReference type="InterPro" id="IPR045357">
    <property type="entry name" value="Aminopeptidase_N-like_N"/>
</dbReference>
<dbReference type="InterPro" id="IPR027268">
    <property type="entry name" value="Peptidase_M4/M1_CTD_sf"/>
</dbReference>
<sequence length="987" mass="114717">MLNHKSDQNHTNSNNINLDSPEVAFVKEPKFVNLNIRLISVCLGLILCVLLVNTTLFAYKYYECKAASDDNVANDLIQRLFRAEHKESKKKPIDRLPTSIHPLTYKMNILPFIVENNFTFLGEVWITVKVLSPTNNITVHVNDLNITSYAITRLSDKQSMLIDRLHNDSVNQFAVFLLKNELFLPSHEYQLYVKYVGNLNDNMRGLYRSSYKQDNRTRWIVASQFQPTDARRVFPCFDEPAMKAQFTISIGRLSNMTSLSNMPKLEDQVVHADNIYPYQWDHYQQTPLMSTYLVAMAVHDFSGLHNGTFSVWSREEYIDQAKYSLSIGPKIMEYFEEYFDARYPLPKTDMIALPDFSAGAMENFGLITFREISMLYDEHISTTFQKERIATIVSHELAHQWFGNLVTLAWWNDLWLNEGFASYVEYFGVDHVEPSWKIKDIFVVDELQNVFFLDALKSSHPIQVQVSHPDEIHEIFDKISYSKGSSLLRMVDHFLTNGVLRKGLANYINMKAYKSSTQEELWEFLTEAGHKWGTLPEDMSISTIMNTWTLQTGFPVINVTRDYNEGTALVTQKRFLLEPIETELSENSLWWVPLTFSVSFRPKFNDTKPSHWLRAQPSLTLSKDELMAGDEDWVIFNSQQTGYYRVMYDEKNWRLIIKTLRDPRQYHNIHVLNRAQLIDDSMNLARAGLLSYEIALNVTSYLKHESELVPWRSAINSLGFIEGQLYRKPAFDKYKKYMLFIMSRLYNSTGFDQGANDTQLTIYKRVEILTRACVLGYPDCVSRAIAVYQNWKNNPSNIEMIPVNLKSIILCTGIRWGSSEDWDLLWYKYTKLTIASEKDIYLSALACTSEYWLLSRYLEYSITEGSPIRKQDAPRIFSLVSQNAIGHAVALDFVFNNWERIMKYFIGTQFHITTSILKFCTKRVSSEVELNQLKNFTVANYKDLLSSSRTILQIIENAETNVKWMKKNYEPIVQWLSQTTNYNPLAS</sequence>
<name>A0A8D8RAB4_9HEMI</name>
<dbReference type="Gene3D" id="1.25.50.20">
    <property type="match status" value="1"/>
</dbReference>
<keyword evidence="9 24" id="KW-0812">Transmembrane</keyword>
<dbReference type="Gene3D" id="1.10.390.10">
    <property type="entry name" value="Neutral Protease Domain 2"/>
    <property type="match status" value="1"/>
</dbReference>
<feature type="transmembrane region" description="Helical" evidence="24">
    <location>
        <begin position="38"/>
        <end position="59"/>
    </location>
</feature>
<evidence type="ECO:0000256" key="11">
    <source>
        <dbReference type="ARBA" id="ARBA00022729"/>
    </source>
</evidence>
<dbReference type="GO" id="GO:0005886">
    <property type="term" value="C:plasma membrane"/>
    <property type="evidence" value="ECO:0007669"/>
    <property type="project" value="UniProtKB-SubCell"/>
</dbReference>
<evidence type="ECO:0000256" key="16">
    <source>
        <dbReference type="ARBA" id="ARBA00023049"/>
    </source>
</evidence>
<dbReference type="SUPFAM" id="SSF55486">
    <property type="entry name" value="Metalloproteases ('zincins'), catalytic domain"/>
    <property type="match status" value="1"/>
</dbReference>
<dbReference type="GO" id="GO:0070006">
    <property type="term" value="F:metalloaminopeptidase activity"/>
    <property type="evidence" value="ECO:0007669"/>
    <property type="project" value="TreeGrafter"/>
</dbReference>
<dbReference type="FunFam" id="1.25.50.20:FF:000001">
    <property type="entry name" value="Aminopeptidase"/>
    <property type="match status" value="1"/>
</dbReference>
<evidence type="ECO:0000256" key="18">
    <source>
        <dbReference type="ARBA" id="ARBA00023157"/>
    </source>
</evidence>
<dbReference type="GO" id="GO:0016285">
    <property type="term" value="F:alanyl aminopeptidase activity"/>
    <property type="evidence" value="ECO:0007669"/>
    <property type="project" value="UniProtKB-EC"/>
</dbReference>
<feature type="binding site" evidence="22">
    <location>
        <position position="395"/>
    </location>
    <ligand>
        <name>Zn(2+)</name>
        <dbReference type="ChEBI" id="CHEBI:29105"/>
        <note>catalytic</note>
    </ligand>
</feature>